<feature type="compositionally biased region" description="Acidic residues" evidence="2">
    <location>
        <begin position="278"/>
        <end position="288"/>
    </location>
</feature>
<name>A0AAW0PSG1_9GOBI</name>
<gene>
    <name evidence="3" type="ORF">WMY93_006067</name>
</gene>
<dbReference type="EMBL" id="JBBPFD010000004">
    <property type="protein sequence ID" value="KAK7929672.1"/>
    <property type="molecule type" value="Genomic_DNA"/>
</dbReference>
<feature type="region of interest" description="Disordered" evidence="2">
    <location>
        <begin position="308"/>
        <end position="383"/>
    </location>
</feature>
<keyword evidence="1" id="KW-0175">Coiled coil</keyword>
<dbReference type="PANTHER" id="PTHR16275:SF8">
    <property type="entry name" value="COILED-COIL DOMAIN-CONTAINING PROTEIN 40"/>
    <property type="match status" value="1"/>
</dbReference>
<sequence length="1232" mass="142450">MAGKRERTPKTLPPLSSQGTQTSLCDESLSYAEDGEWPEAGSASSTPEAKKGRVEPSLYIILQEIRACRKDMSDCKEDLAKKIDENKATIKELITNSEFYYKELQETQTRVTTVEKNTLQHEKKIAYLEEKSNENERYMRRWNLRLYGLPEEEGENVKKRMTDICCTVAPDAGETLHLFIDICHRLGRKQDNMTRPVIIRFVSRTMRDHIWRRSKDAEILKTRKLRFKEDLTSTDKAIRSLLWPKIEEARKQGKEPSSWDQKDTLTRVGAVNGKMESPDEAEAFEESNESPVLEDTGAVSYLQNETAENWVSQEDMSPEGQLSDPDPEGPQSDHDHSRRWQSAADNSGQDDNTVVPVSPDMSGPLERIQNPRPPANNNGDEEEEDFVVLGPEHELVKRHQAALGVQLSKELERVNSALREKLALEKGVESQMYDLSIEHYKMNEILAKLQYKLDDLHQTKAEAENKHLQRLQKLEAKKNQFSNITKEHKQTNANVSQIQSEMDSLMRNLTFTQEASEEIHSNIKAMRNATRKAEVEKFQAEEQKLKQDLYVERLTTEIERLTEQVALYNAQTRAQAEETQTAKEALSEAEMEMASLLMARKQLLQQWNSSLVGIQRRGDAFTAMQEATRMLEHQLLSLDRDIKGYKKTITNEQEQNEILTMQLNRAQMDNATTKTQISRKQAQQEGLHTQYSTSLRTLRETERTLAQLTKETNNFEAEVKDRRKQIEKESSLRLEFEDKIVSAMQQKLTHNQAAKGSQRLTEKLTVLKKEKLTQLWHLENEILTAELESSEIGQNLDKLVFTQKTLDGETTKMDKLLSDQMGKMSSVLFSISQKQSMITKLEKKIYQIAAATGSQDLSPLQLKLDAIQAEIEELEGKKNQDHQLWIKKQGTLLGLTQELEKTSKNILLRQAEYTCLQQERVRLENLIDGEQREDQDLEKNGEGLRRDLTRLNTLLSKNMQLSQMLEQDNALMQTDFTKQLQDEEMEYIRMKMKWEKTAEEKERLFNCLVEAERQVMLWEKKIQIVKETYSALEGVGEQADIQRMKAEIHRMEVRLTQLMKERERLLRESEATVARRETIVLRREFLLHGSPNKQTTKGDLQRLIQGLQRKITTTHKQVTECEEVIRELQEEQLSMDKQLSHQKQQLADVCADRCAQEQDSIRLQDTKDKNLSRLVVLQNRSKKLQSVKDNSYKPLSNSESIEAALQSQTEQVHTTSTTLHRLCQDFPQHRGH</sequence>
<proteinExistence type="predicted"/>
<feature type="compositionally biased region" description="Polar residues" evidence="2">
    <location>
        <begin position="343"/>
        <end position="352"/>
    </location>
</feature>
<evidence type="ECO:0000256" key="2">
    <source>
        <dbReference type="SAM" id="MobiDB-lite"/>
    </source>
</evidence>
<feature type="coiled-coil region" evidence="1">
    <location>
        <begin position="1111"/>
        <end position="1145"/>
    </location>
</feature>
<dbReference type="InterPro" id="IPR037386">
    <property type="entry name" value="CCDC40"/>
</dbReference>
<dbReference type="GO" id="GO:0005737">
    <property type="term" value="C:cytoplasm"/>
    <property type="evidence" value="ECO:0007669"/>
    <property type="project" value="TreeGrafter"/>
</dbReference>
<evidence type="ECO:0000313" key="3">
    <source>
        <dbReference type="EMBL" id="KAK7929672.1"/>
    </source>
</evidence>
<feature type="compositionally biased region" description="Polar residues" evidence="2">
    <location>
        <begin position="14"/>
        <end position="25"/>
    </location>
</feature>
<dbReference type="Pfam" id="PF08647">
    <property type="entry name" value="BRE1"/>
    <property type="match status" value="1"/>
</dbReference>
<feature type="coiled-coil region" evidence="1">
    <location>
        <begin position="913"/>
        <end position="940"/>
    </location>
</feature>
<dbReference type="Gene3D" id="3.30.70.1820">
    <property type="entry name" value="L1 transposable element, RRM domain"/>
    <property type="match status" value="1"/>
</dbReference>
<organism evidence="3 4">
    <name type="scientific">Mugilogobius chulae</name>
    <name type="common">yellowstripe goby</name>
    <dbReference type="NCBI Taxonomy" id="88201"/>
    <lineage>
        <taxon>Eukaryota</taxon>
        <taxon>Metazoa</taxon>
        <taxon>Chordata</taxon>
        <taxon>Craniata</taxon>
        <taxon>Vertebrata</taxon>
        <taxon>Euteleostomi</taxon>
        <taxon>Actinopterygii</taxon>
        <taxon>Neopterygii</taxon>
        <taxon>Teleostei</taxon>
        <taxon>Neoteleostei</taxon>
        <taxon>Acanthomorphata</taxon>
        <taxon>Gobiaria</taxon>
        <taxon>Gobiiformes</taxon>
        <taxon>Gobioidei</taxon>
        <taxon>Gobiidae</taxon>
        <taxon>Gobionellinae</taxon>
        <taxon>Mugilogobius</taxon>
    </lineage>
</organism>
<evidence type="ECO:0000313" key="4">
    <source>
        <dbReference type="Proteomes" id="UP001460270"/>
    </source>
</evidence>
<feature type="coiled-coil region" evidence="1">
    <location>
        <begin position="446"/>
        <end position="606"/>
    </location>
</feature>
<feature type="region of interest" description="Disordered" evidence="2">
    <location>
        <begin position="270"/>
        <end position="293"/>
    </location>
</feature>
<accession>A0AAW0PSG1</accession>
<feature type="coiled-coil region" evidence="1">
    <location>
        <begin position="1008"/>
        <end position="1075"/>
    </location>
</feature>
<comment type="caution">
    <text evidence="3">The sequence shown here is derived from an EMBL/GenBank/DDBJ whole genome shotgun (WGS) entry which is preliminary data.</text>
</comment>
<feature type="coiled-coil region" evidence="1">
    <location>
        <begin position="649"/>
        <end position="725"/>
    </location>
</feature>
<dbReference type="GO" id="GO:0001947">
    <property type="term" value="P:heart looping"/>
    <property type="evidence" value="ECO:0007669"/>
    <property type="project" value="TreeGrafter"/>
</dbReference>
<dbReference type="GO" id="GO:0060287">
    <property type="term" value="P:epithelial cilium movement involved in determination of left/right asymmetry"/>
    <property type="evidence" value="ECO:0007669"/>
    <property type="project" value="TreeGrafter"/>
</dbReference>
<feature type="region of interest" description="Disordered" evidence="2">
    <location>
        <begin position="1"/>
        <end position="50"/>
    </location>
</feature>
<protein>
    <recommendedName>
        <fullName evidence="5">Coiled-coil domain-containing protein 40</fullName>
    </recommendedName>
</protein>
<dbReference type="GO" id="GO:0035082">
    <property type="term" value="P:axoneme assembly"/>
    <property type="evidence" value="ECO:0007669"/>
    <property type="project" value="InterPro"/>
</dbReference>
<keyword evidence="4" id="KW-1185">Reference proteome</keyword>
<dbReference type="Proteomes" id="UP001460270">
    <property type="component" value="Unassembled WGS sequence"/>
</dbReference>
<dbReference type="GO" id="GO:0005929">
    <property type="term" value="C:cilium"/>
    <property type="evidence" value="ECO:0007669"/>
    <property type="project" value="TreeGrafter"/>
</dbReference>
<dbReference type="PANTHER" id="PTHR16275">
    <property type="entry name" value="COILED-COIL DOMAIN-CONTAINING PROTEIN 40"/>
    <property type="match status" value="1"/>
</dbReference>
<dbReference type="AlphaFoldDB" id="A0AAW0PSG1"/>
<evidence type="ECO:0000256" key="1">
    <source>
        <dbReference type="SAM" id="Coils"/>
    </source>
</evidence>
<reference evidence="4" key="1">
    <citation type="submission" date="2024-04" db="EMBL/GenBank/DDBJ databases">
        <title>Salinicola lusitanus LLJ914,a marine bacterium isolated from the Okinawa Trough.</title>
        <authorList>
            <person name="Li J."/>
        </authorList>
    </citation>
    <scope>NUCLEOTIDE SEQUENCE [LARGE SCALE GENOMIC DNA]</scope>
</reference>
<evidence type="ECO:0008006" key="5">
    <source>
        <dbReference type="Google" id="ProtNLM"/>
    </source>
</evidence>
<feature type="coiled-coil region" evidence="1">
    <location>
        <begin position="857"/>
        <end position="884"/>
    </location>
</feature>
<dbReference type="GO" id="GO:0005576">
    <property type="term" value="C:extracellular region"/>
    <property type="evidence" value="ECO:0007669"/>
    <property type="project" value="GOC"/>
</dbReference>